<accession>A0ABS4EA30</accession>
<evidence type="ECO:0000256" key="2">
    <source>
        <dbReference type="ARBA" id="ARBA00003215"/>
    </source>
</evidence>
<evidence type="ECO:0000256" key="3">
    <source>
        <dbReference type="ARBA" id="ARBA00007353"/>
    </source>
</evidence>
<comment type="catalytic activity">
    <reaction evidence="8">
        <text>adenosine + H2O + H(+) = inosine + NH4(+)</text>
        <dbReference type="Rhea" id="RHEA:24408"/>
        <dbReference type="ChEBI" id="CHEBI:15377"/>
        <dbReference type="ChEBI" id="CHEBI:15378"/>
        <dbReference type="ChEBI" id="CHEBI:16335"/>
        <dbReference type="ChEBI" id="CHEBI:17596"/>
        <dbReference type="ChEBI" id="CHEBI:28938"/>
        <dbReference type="EC" id="3.5.4.4"/>
    </reaction>
    <physiologicalReaction direction="left-to-right" evidence="8">
        <dbReference type="Rhea" id="RHEA:24409"/>
    </physiologicalReaction>
</comment>
<evidence type="ECO:0000313" key="13">
    <source>
        <dbReference type="Proteomes" id="UP000767291"/>
    </source>
</evidence>
<evidence type="ECO:0000256" key="9">
    <source>
        <dbReference type="ARBA" id="ARBA00048968"/>
    </source>
</evidence>
<comment type="similarity">
    <text evidence="3 11">Belongs to the purine nucleoside phosphorylase YfiH/LACC1 family.</text>
</comment>
<keyword evidence="6" id="KW-0378">Hydrolase</keyword>
<name>A0ABS4EA30_9FIRM</name>
<evidence type="ECO:0000256" key="5">
    <source>
        <dbReference type="ARBA" id="ARBA00022723"/>
    </source>
</evidence>
<dbReference type="InterPro" id="IPR038371">
    <property type="entry name" value="Cu_polyphenol_OxRdtase_sf"/>
</dbReference>
<comment type="catalytic activity">
    <reaction evidence="10">
        <text>S-methyl-5'-thioadenosine + phosphate = 5-(methylsulfanyl)-alpha-D-ribose 1-phosphate + adenine</text>
        <dbReference type="Rhea" id="RHEA:11852"/>
        <dbReference type="ChEBI" id="CHEBI:16708"/>
        <dbReference type="ChEBI" id="CHEBI:17509"/>
        <dbReference type="ChEBI" id="CHEBI:43474"/>
        <dbReference type="ChEBI" id="CHEBI:58533"/>
        <dbReference type="EC" id="2.4.2.28"/>
    </reaction>
    <physiologicalReaction direction="left-to-right" evidence="10">
        <dbReference type="Rhea" id="RHEA:11853"/>
    </physiologicalReaction>
</comment>
<dbReference type="InterPro" id="IPR003730">
    <property type="entry name" value="Cu_polyphenol_OxRdtase"/>
</dbReference>
<reference evidence="12 13" key="1">
    <citation type="submission" date="2021-03" db="EMBL/GenBank/DDBJ databases">
        <title>Genomic Encyclopedia of Type Strains, Phase IV (KMG-IV): sequencing the most valuable type-strain genomes for metagenomic binning, comparative biology and taxonomic classification.</title>
        <authorList>
            <person name="Goeker M."/>
        </authorList>
    </citation>
    <scope>NUCLEOTIDE SEQUENCE [LARGE SCALE GENOMIC DNA]</scope>
    <source>
        <strain evidence="12 13">DSM 1289</strain>
    </source>
</reference>
<evidence type="ECO:0000256" key="4">
    <source>
        <dbReference type="ARBA" id="ARBA00022679"/>
    </source>
</evidence>
<keyword evidence="13" id="KW-1185">Reference proteome</keyword>
<evidence type="ECO:0000256" key="10">
    <source>
        <dbReference type="ARBA" id="ARBA00049893"/>
    </source>
</evidence>
<proteinExistence type="inferred from homology"/>
<dbReference type="PANTHER" id="PTHR30616">
    <property type="entry name" value="UNCHARACTERIZED PROTEIN YFIH"/>
    <property type="match status" value="1"/>
</dbReference>
<comment type="catalytic activity">
    <reaction evidence="9">
        <text>adenosine + phosphate = alpha-D-ribose 1-phosphate + adenine</text>
        <dbReference type="Rhea" id="RHEA:27642"/>
        <dbReference type="ChEBI" id="CHEBI:16335"/>
        <dbReference type="ChEBI" id="CHEBI:16708"/>
        <dbReference type="ChEBI" id="CHEBI:43474"/>
        <dbReference type="ChEBI" id="CHEBI:57720"/>
        <dbReference type="EC" id="2.4.2.1"/>
    </reaction>
    <physiologicalReaction direction="left-to-right" evidence="9">
        <dbReference type="Rhea" id="RHEA:27643"/>
    </physiologicalReaction>
</comment>
<keyword evidence="7" id="KW-0862">Zinc</keyword>
<comment type="catalytic activity">
    <reaction evidence="1">
        <text>inosine + phosphate = alpha-D-ribose 1-phosphate + hypoxanthine</text>
        <dbReference type="Rhea" id="RHEA:27646"/>
        <dbReference type="ChEBI" id="CHEBI:17368"/>
        <dbReference type="ChEBI" id="CHEBI:17596"/>
        <dbReference type="ChEBI" id="CHEBI:43474"/>
        <dbReference type="ChEBI" id="CHEBI:57720"/>
        <dbReference type="EC" id="2.4.2.1"/>
    </reaction>
    <physiologicalReaction direction="left-to-right" evidence="1">
        <dbReference type="Rhea" id="RHEA:27647"/>
    </physiologicalReaction>
</comment>
<dbReference type="Proteomes" id="UP000767291">
    <property type="component" value="Unassembled WGS sequence"/>
</dbReference>
<dbReference type="Pfam" id="PF02578">
    <property type="entry name" value="Cu-oxidase_4"/>
    <property type="match status" value="1"/>
</dbReference>
<evidence type="ECO:0000256" key="6">
    <source>
        <dbReference type="ARBA" id="ARBA00022801"/>
    </source>
</evidence>
<sequence>MKDYININYIDEISDSFNLAVTYKSLDAKLKEDMKNVCDGCGFTFENMTSNIQIHSDIVNVVDESSICDKEEGDALVTNLKNVPLLIFTADCVPISIIDNVNKAIGLVHAGWRGTYEQISMKTIEKMQELYNSKPEDLVCIIGPSIGPCCYEVSKDLIDKFVDRFEKTTDNIYESHDESVFLNLWSVNKSILKNSGVKEENIHDMNLCTSCRSDEFYSYRKDDKTLGRIGTILEIK</sequence>
<evidence type="ECO:0000313" key="12">
    <source>
        <dbReference type="EMBL" id="MBP1854792.1"/>
    </source>
</evidence>
<evidence type="ECO:0000256" key="11">
    <source>
        <dbReference type="RuleBase" id="RU361274"/>
    </source>
</evidence>
<dbReference type="EMBL" id="JAGGJX010000001">
    <property type="protein sequence ID" value="MBP1854792.1"/>
    <property type="molecule type" value="Genomic_DNA"/>
</dbReference>
<dbReference type="InterPro" id="IPR011324">
    <property type="entry name" value="Cytotoxic_necrot_fac-like_cat"/>
</dbReference>
<dbReference type="NCBIfam" id="TIGR00726">
    <property type="entry name" value="peptidoglycan editing factor PgeF"/>
    <property type="match status" value="1"/>
</dbReference>
<dbReference type="CDD" id="cd16833">
    <property type="entry name" value="YfiH"/>
    <property type="match status" value="1"/>
</dbReference>
<keyword evidence="5" id="KW-0479">Metal-binding</keyword>
<organism evidence="12 13">
    <name type="scientific">Metaclostridioides mangenotii</name>
    <dbReference type="NCBI Taxonomy" id="1540"/>
    <lineage>
        <taxon>Bacteria</taxon>
        <taxon>Bacillati</taxon>
        <taxon>Bacillota</taxon>
        <taxon>Clostridia</taxon>
        <taxon>Peptostreptococcales</taxon>
        <taxon>Peptostreptococcaceae</taxon>
        <taxon>Metaclostridioides</taxon>
    </lineage>
</organism>
<evidence type="ECO:0000256" key="1">
    <source>
        <dbReference type="ARBA" id="ARBA00000553"/>
    </source>
</evidence>
<dbReference type="PANTHER" id="PTHR30616:SF2">
    <property type="entry name" value="PURINE NUCLEOSIDE PHOSPHORYLASE LACC1"/>
    <property type="match status" value="1"/>
</dbReference>
<keyword evidence="4" id="KW-0808">Transferase</keyword>
<comment type="caution">
    <text evidence="12">The sequence shown here is derived from an EMBL/GenBank/DDBJ whole genome shotgun (WGS) entry which is preliminary data.</text>
</comment>
<gene>
    <name evidence="12" type="ORF">J2Z43_001182</name>
</gene>
<evidence type="ECO:0000256" key="7">
    <source>
        <dbReference type="ARBA" id="ARBA00022833"/>
    </source>
</evidence>
<dbReference type="Gene3D" id="3.60.140.10">
    <property type="entry name" value="CNF1/YfiH-like putative cysteine hydrolases"/>
    <property type="match status" value="1"/>
</dbReference>
<dbReference type="SUPFAM" id="SSF64438">
    <property type="entry name" value="CNF1/YfiH-like putative cysteine hydrolases"/>
    <property type="match status" value="1"/>
</dbReference>
<protein>
    <recommendedName>
        <fullName evidence="11">Purine nucleoside phosphorylase</fullName>
    </recommendedName>
</protein>
<evidence type="ECO:0000256" key="8">
    <source>
        <dbReference type="ARBA" id="ARBA00047989"/>
    </source>
</evidence>
<comment type="function">
    <text evidence="2">Purine nucleoside enzyme that catalyzes the phosphorolysis of adenosine and inosine nucleosides, yielding D-ribose 1-phosphate and the respective free bases, adenine and hypoxanthine. Also catalyzes the phosphorolysis of S-methyl-5'-thioadenosine into adenine and S-methyl-5-thio-alpha-D-ribose 1-phosphate. Also has adenosine deaminase activity.</text>
</comment>
<dbReference type="RefSeq" id="WP_209456247.1">
    <property type="nucleotide sequence ID" value="NZ_BAAACS010000013.1"/>
</dbReference>